<dbReference type="NCBIfam" id="TIGR01489">
    <property type="entry name" value="DKMTPPase-SF"/>
    <property type="match status" value="1"/>
</dbReference>
<dbReference type="HAMAP" id="MF_01680">
    <property type="entry name" value="Salvage_MtnX"/>
    <property type="match status" value="1"/>
</dbReference>
<proteinExistence type="inferred from homology"/>
<evidence type="ECO:0000256" key="4">
    <source>
        <dbReference type="ARBA" id="ARBA00023167"/>
    </source>
</evidence>
<keyword evidence="3 5" id="KW-0378">Hydrolase</keyword>
<dbReference type="GO" id="GO:0036424">
    <property type="term" value="F:L-phosphoserine phosphatase activity"/>
    <property type="evidence" value="ECO:0007669"/>
    <property type="project" value="TreeGrafter"/>
</dbReference>
<dbReference type="STRING" id="1421.A2J09_16825"/>
<comment type="similarity">
    <text evidence="1">Belongs to the HAD-like hydrolase superfamily. SerB family.</text>
</comment>
<name>A0A2X0XIP5_9BACI</name>
<keyword evidence="2 5" id="KW-0028">Amino-acid biosynthesis</keyword>
<dbReference type="InterPro" id="IPR023214">
    <property type="entry name" value="HAD_sf"/>
</dbReference>
<evidence type="ECO:0000256" key="1">
    <source>
        <dbReference type="ARBA" id="ARBA00009184"/>
    </source>
</evidence>
<accession>A0A2X0XIP5</accession>
<sequence length="228" mass="25919">MKPIIFCDFDGTITETDNIFSLMTEFVPVESEKIAQAMMEQTISFKDGLSAMFHLLSTHQKDEVIQYLMESAVIREGFGDFARYAQNNDIPFYIVSGGVDFFIEPLVEKFGPFSGIYCNRADFSGKQIELIYPNSCDEECAKYKTQGCGCCKPSVMRKVAKEDHYKIVIGDSLSDFEAAKLADIVLARDHLIQRCEELHVPYRPFTTFHDCLKIVQELVESKEAVVTR</sequence>
<dbReference type="GO" id="GO:0006564">
    <property type="term" value="P:L-serine biosynthetic process"/>
    <property type="evidence" value="ECO:0007669"/>
    <property type="project" value="TreeGrafter"/>
</dbReference>
<comment type="pathway">
    <text evidence="5">Amino-acid biosynthesis; L-methionine biosynthesis via salvage pathway; L-methionine from S-methyl-5-thio-alpha-D-ribose 1-phosphate: step 4/6.</text>
</comment>
<gene>
    <name evidence="5 6" type="primary">mtnX</name>
    <name evidence="6" type="ORF">NCTC7582_01010</name>
</gene>
<comment type="function">
    <text evidence="5">Dephosphorylates 2-hydroxy-3-keto-5-methylthiopentenyl-1-phosphate (HK-MTPenyl-1-P) yielding 1,2-dihydroxy-3-keto-5-methylthiopentene (DHK-MTPene).</text>
</comment>
<dbReference type="AlphaFoldDB" id="A0A2X0XIP5"/>
<protein>
    <recommendedName>
        <fullName evidence="5">2-hydroxy-3-keto-5-methylthiopentenyl-1-phosphate phosphatase</fullName>
        <shortName evidence="5">HK-MTPenyl-1-P phosphatase</shortName>
        <ecNumber evidence="5">3.1.3.87</ecNumber>
    </recommendedName>
</protein>
<dbReference type="EMBL" id="UAQE01000001">
    <property type="protein sequence ID" value="SPT97293.1"/>
    <property type="molecule type" value="Genomic_DNA"/>
</dbReference>
<dbReference type="GO" id="GO:0005737">
    <property type="term" value="C:cytoplasm"/>
    <property type="evidence" value="ECO:0007669"/>
    <property type="project" value="TreeGrafter"/>
</dbReference>
<dbReference type="GO" id="GO:0043716">
    <property type="term" value="F:2-hydroxy-3-keto-5-methylthiopentenyl-1-phosphate phosphatase activity"/>
    <property type="evidence" value="ECO:0007669"/>
    <property type="project" value="UniProtKB-UniRule"/>
</dbReference>
<evidence type="ECO:0000313" key="7">
    <source>
        <dbReference type="Proteomes" id="UP000251431"/>
    </source>
</evidence>
<dbReference type="Pfam" id="PF12710">
    <property type="entry name" value="HAD"/>
    <property type="match status" value="1"/>
</dbReference>
<comment type="similarity">
    <text evidence="5">Belongs to the HAD-like hydrolase superfamily. MtnX family.</text>
</comment>
<dbReference type="InterPro" id="IPR006384">
    <property type="entry name" value="HAD_hydro_PyrdxlP_Pase-like"/>
</dbReference>
<dbReference type="Gene3D" id="3.90.1470.20">
    <property type="match status" value="1"/>
</dbReference>
<dbReference type="CDD" id="cd07524">
    <property type="entry name" value="HAD_Pase"/>
    <property type="match status" value="1"/>
</dbReference>
<evidence type="ECO:0000256" key="5">
    <source>
        <dbReference type="HAMAP-Rule" id="MF_01680"/>
    </source>
</evidence>
<organism evidence="6 7">
    <name type="scientific">Lysinibacillus capsici</name>
    <dbReference type="NCBI Taxonomy" id="2115968"/>
    <lineage>
        <taxon>Bacteria</taxon>
        <taxon>Bacillati</taxon>
        <taxon>Bacillota</taxon>
        <taxon>Bacilli</taxon>
        <taxon>Bacillales</taxon>
        <taxon>Bacillaceae</taxon>
        <taxon>Lysinibacillus</taxon>
    </lineage>
</organism>
<dbReference type="Proteomes" id="UP000251431">
    <property type="component" value="Unassembled WGS sequence"/>
</dbReference>
<dbReference type="InterPro" id="IPR050582">
    <property type="entry name" value="HAD-like_SerB"/>
</dbReference>
<dbReference type="RefSeq" id="WP_112116768.1">
    <property type="nucleotide sequence ID" value="NZ_JAXOWA010000004.1"/>
</dbReference>
<dbReference type="EC" id="3.1.3.87" evidence="5"/>
<keyword evidence="4 5" id="KW-0486">Methionine biosynthesis</keyword>
<evidence type="ECO:0000313" key="6">
    <source>
        <dbReference type="EMBL" id="SPT97293.1"/>
    </source>
</evidence>
<evidence type="ECO:0000256" key="3">
    <source>
        <dbReference type="ARBA" id="ARBA00022801"/>
    </source>
</evidence>
<dbReference type="NCBIfam" id="TIGR01488">
    <property type="entry name" value="HAD-SF-IB"/>
    <property type="match status" value="1"/>
</dbReference>
<dbReference type="UniPathway" id="UPA00904">
    <property type="reaction ID" value="UER00877"/>
</dbReference>
<evidence type="ECO:0000256" key="2">
    <source>
        <dbReference type="ARBA" id="ARBA00022605"/>
    </source>
</evidence>
<dbReference type="InterPro" id="IPR017718">
    <property type="entry name" value="HAD-SF_hydro_IB_MtnX"/>
</dbReference>
<dbReference type="PANTHER" id="PTHR43344">
    <property type="entry name" value="PHOSPHOSERINE PHOSPHATASE"/>
    <property type="match status" value="1"/>
</dbReference>
<dbReference type="PANTHER" id="PTHR43344:SF21">
    <property type="entry name" value="POLYOL PHOSPHATE PHOSPHATASE PYP1"/>
    <property type="match status" value="1"/>
</dbReference>
<comment type="catalytic activity">
    <reaction evidence="5">
        <text>2-hydroxy-5-methylsulfanyl-3-oxopent-1-enyl phosphate + H2O = 1,2-dihydroxy-5-(methylsulfanyl)pent-1-en-3-one + phosphate</text>
        <dbReference type="Rhea" id="RHEA:14481"/>
        <dbReference type="ChEBI" id="CHEBI:15377"/>
        <dbReference type="ChEBI" id="CHEBI:43474"/>
        <dbReference type="ChEBI" id="CHEBI:49252"/>
        <dbReference type="ChEBI" id="CHEBI:59505"/>
        <dbReference type="EC" id="3.1.3.87"/>
    </reaction>
</comment>
<dbReference type="GO" id="GO:0019509">
    <property type="term" value="P:L-methionine salvage from methylthioadenosine"/>
    <property type="evidence" value="ECO:0007669"/>
    <property type="project" value="UniProtKB-UniRule"/>
</dbReference>
<dbReference type="Gene3D" id="3.40.50.1000">
    <property type="entry name" value="HAD superfamily/HAD-like"/>
    <property type="match status" value="1"/>
</dbReference>
<reference evidence="6 7" key="1">
    <citation type="submission" date="2018-06" db="EMBL/GenBank/DDBJ databases">
        <authorList>
            <consortium name="Pathogen Informatics"/>
            <person name="Doyle S."/>
        </authorList>
    </citation>
    <scope>NUCLEOTIDE SEQUENCE [LARGE SCALE GENOMIC DNA]</scope>
    <source>
        <strain evidence="6 7">NCTC7582</strain>
    </source>
</reference>
<dbReference type="SUPFAM" id="SSF56784">
    <property type="entry name" value="HAD-like"/>
    <property type="match status" value="1"/>
</dbReference>
<dbReference type="GO" id="GO:0000287">
    <property type="term" value="F:magnesium ion binding"/>
    <property type="evidence" value="ECO:0007669"/>
    <property type="project" value="TreeGrafter"/>
</dbReference>
<dbReference type="InterPro" id="IPR036412">
    <property type="entry name" value="HAD-like_sf"/>
</dbReference>